<evidence type="ECO:0000313" key="13">
    <source>
        <dbReference type="Proteomes" id="UP000295600"/>
    </source>
</evidence>
<proteinExistence type="inferred from homology"/>
<dbReference type="GO" id="GO:0055085">
    <property type="term" value="P:transmembrane transport"/>
    <property type="evidence" value="ECO:0007669"/>
    <property type="project" value="InterPro"/>
</dbReference>
<dbReference type="EMBL" id="SLXB01000021">
    <property type="protein sequence ID" value="TCO89232.1"/>
    <property type="molecule type" value="Genomic_DNA"/>
</dbReference>
<dbReference type="Gene3D" id="2.60.40.1120">
    <property type="entry name" value="Carboxypeptidase-like, regulatory domain"/>
    <property type="match status" value="1"/>
</dbReference>
<evidence type="ECO:0000256" key="4">
    <source>
        <dbReference type="ARBA" id="ARBA00022475"/>
    </source>
</evidence>
<evidence type="ECO:0000256" key="7">
    <source>
        <dbReference type="ARBA" id="ARBA00022927"/>
    </source>
</evidence>
<dbReference type="InterPro" id="IPR008969">
    <property type="entry name" value="CarboxyPept-like_regulatory"/>
</dbReference>
<dbReference type="RefSeq" id="WP_131927063.1">
    <property type="nucleotide sequence ID" value="NZ_SLXB01000021.1"/>
</dbReference>
<dbReference type="Gene3D" id="3.30.1150.10">
    <property type="match status" value="1"/>
</dbReference>
<organism evidence="12 13">
    <name type="scientific">Prevotella heparinolytica</name>
    <dbReference type="NCBI Taxonomy" id="28113"/>
    <lineage>
        <taxon>Bacteria</taxon>
        <taxon>Pseudomonadati</taxon>
        <taxon>Bacteroidota</taxon>
        <taxon>Bacteroidia</taxon>
        <taxon>Bacteroidales</taxon>
        <taxon>Bacteroidaceae</taxon>
        <taxon>Bacteroides</taxon>
    </lineage>
</organism>
<evidence type="ECO:0000256" key="10">
    <source>
        <dbReference type="SAM" id="Phobius"/>
    </source>
</evidence>
<keyword evidence="4" id="KW-1003">Cell membrane</keyword>
<accession>A0A4R2M3G3</accession>
<dbReference type="Pfam" id="PF05569">
    <property type="entry name" value="Peptidase_M56"/>
    <property type="match status" value="1"/>
</dbReference>
<keyword evidence="8 10" id="KW-1133">Transmembrane helix</keyword>
<feature type="transmembrane region" description="Helical" evidence="10">
    <location>
        <begin position="6"/>
        <end position="25"/>
    </location>
</feature>
<evidence type="ECO:0000256" key="2">
    <source>
        <dbReference type="ARBA" id="ARBA00006555"/>
    </source>
</evidence>
<dbReference type="CDD" id="cd07341">
    <property type="entry name" value="M56_BlaR1_MecR1_like"/>
    <property type="match status" value="1"/>
</dbReference>
<keyword evidence="9 10" id="KW-0472">Membrane</keyword>
<keyword evidence="3" id="KW-0813">Transport</keyword>
<feature type="domain" description="TonB C-terminal" evidence="11">
    <location>
        <begin position="364"/>
        <end position="460"/>
    </location>
</feature>
<dbReference type="Gene3D" id="2.170.130.10">
    <property type="entry name" value="TonB-dependent receptor, plug domain"/>
    <property type="match status" value="1"/>
</dbReference>
<sequence>MGLFFVYILKSSVCLAAFYLFYRLLMARETFHRFNRFALLGILLLSCLLPLIEVNVKQETEVRQTMLTLEQLLMMADAESSATVGAVEEATVTWVQMALLAYLSGILFFAFRNACSLMRLLMLLKSGSRQHVDCYLPGRREHVTLIVHNKEVSPFSWMKYIVISRKDLEENGREILIHELAHIRNRHSLDLLVADVCVFFQWFNPASWLMKQELQNIHEYEADEAVIEEGVDAKQYQLLLIKKAVGTRLYSMANSFNHSKLKKRITMMLKEKSSPWACLKYLYVLPVAAVAVTAFARPEVSEKVEEISAVKVNDLAAIVETKVAESVGDTTKPAGVTYVPVEVNEKLKGTPVLTVVEQMPAYPGGMAALMEYFKENMRYPASAKERGLQGRVMVQFVVDKDGSIKEPKVIRSIDQELDEEALRLVKSMSKWESGRQNGEPVAVKFAVPVPFKLDADVRMSEQLVIQEVRTSMDGGKGIPLYIVDGKEVSASVMRALKPESIASVSVLKDKPVTAIYGERAKHGVVVITLKEGDSAIDMPEKKPEGAGKDGKDIDLSKVEVFIDGVKVDLQEKKLDELVPSDKIENIKVDKASDGKGKIYITIKKGEKVHNLYAVQGNMKVEGKVVDEKGEPIIGATVLIEGTNRGSVTDIDGKFVLSVPDKNAVLVISYIGMATVKVTAQPEVTVALKKE</sequence>
<evidence type="ECO:0000256" key="6">
    <source>
        <dbReference type="ARBA" id="ARBA00022692"/>
    </source>
</evidence>
<dbReference type="AlphaFoldDB" id="A0A4R2M3G3"/>
<keyword evidence="5" id="KW-0997">Cell inner membrane</keyword>
<dbReference type="InterPro" id="IPR051045">
    <property type="entry name" value="TonB-dependent_transducer"/>
</dbReference>
<dbReference type="InterPro" id="IPR008756">
    <property type="entry name" value="Peptidase_M56"/>
</dbReference>
<comment type="subcellular location">
    <subcellularLocation>
        <location evidence="1">Cell inner membrane</location>
        <topology evidence="1">Single-pass membrane protein</topology>
        <orientation evidence="1">Periplasmic side</orientation>
    </subcellularLocation>
</comment>
<dbReference type="InterPro" id="IPR037066">
    <property type="entry name" value="Plug_dom_sf"/>
</dbReference>
<dbReference type="SUPFAM" id="SSF49464">
    <property type="entry name" value="Carboxypeptidase regulatory domain-like"/>
    <property type="match status" value="1"/>
</dbReference>
<evidence type="ECO:0000256" key="3">
    <source>
        <dbReference type="ARBA" id="ARBA00022448"/>
    </source>
</evidence>
<dbReference type="PANTHER" id="PTHR33446">
    <property type="entry name" value="PROTEIN TONB-RELATED"/>
    <property type="match status" value="1"/>
</dbReference>
<comment type="similarity">
    <text evidence="2">Belongs to the TonB family.</text>
</comment>
<dbReference type="Proteomes" id="UP000295600">
    <property type="component" value="Unassembled WGS sequence"/>
</dbReference>
<feature type="transmembrane region" description="Helical" evidence="10">
    <location>
        <begin position="94"/>
        <end position="115"/>
    </location>
</feature>
<dbReference type="FunFam" id="2.60.40.1120:FF:000003">
    <property type="entry name" value="Outer membrane protein Omp121"/>
    <property type="match status" value="1"/>
</dbReference>
<name>A0A4R2M3G3_9BACE</name>
<reference evidence="12 13" key="1">
    <citation type="submission" date="2019-03" db="EMBL/GenBank/DDBJ databases">
        <title>Genomic Encyclopedia of Type Strains, Phase IV (KMG-IV): sequencing the most valuable type-strain genomes for metagenomic binning, comparative biology and taxonomic classification.</title>
        <authorList>
            <person name="Goeker M."/>
        </authorList>
    </citation>
    <scope>NUCLEOTIDE SEQUENCE [LARGE SCALE GENOMIC DNA]</scope>
    <source>
        <strain evidence="12 13">DSM 23917</strain>
    </source>
</reference>
<dbReference type="Pfam" id="PF03544">
    <property type="entry name" value="TonB_C"/>
    <property type="match status" value="1"/>
</dbReference>
<dbReference type="InterPro" id="IPR037682">
    <property type="entry name" value="TonB_C"/>
</dbReference>
<evidence type="ECO:0000256" key="9">
    <source>
        <dbReference type="ARBA" id="ARBA00023136"/>
    </source>
</evidence>
<evidence type="ECO:0000313" key="12">
    <source>
        <dbReference type="EMBL" id="TCO89232.1"/>
    </source>
</evidence>
<gene>
    <name evidence="12" type="ORF">EV202_12128</name>
</gene>
<dbReference type="GO" id="GO:0031992">
    <property type="term" value="F:energy transducer activity"/>
    <property type="evidence" value="ECO:0007669"/>
    <property type="project" value="TreeGrafter"/>
</dbReference>
<dbReference type="InterPro" id="IPR006260">
    <property type="entry name" value="TonB/TolA_C"/>
</dbReference>
<dbReference type="Pfam" id="PF13715">
    <property type="entry name" value="CarbopepD_reg_2"/>
    <property type="match status" value="1"/>
</dbReference>
<dbReference type="NCBIfam" id="TIGR01352">
    <property type="entry name" value="tonB_Cterm"/>
    <property type="match status" value="1"/>
</dbReference>
<dbReference type="GO" id="GO:0015031">
    <property type="term" value="P:protein transport"/>
    <property type="evidence" value="ECO:0007669"/>
    <property type="project" value="UniProtKB-KW"/>
</dbReference>
<feature type="transmembrane region" description="Helical" evidence="10">
    <location>
        <begin position="277"/>
        <end position="296"/>
    </location>
</feature>
<dbReference type="SUPFAM" id="SSF56935">
    <property type="entry name" value="Porins"/>
    <property type="match status" value="1"/>
</dbReference>
<dbReference type="SUPFAM" id="SSF74653">
    <property type="entry name" value="TolA/TonB C-terminal domain"/>
    <property type="match status" value="1"/>
</dbReference>
<dbReference type="PROSITE" id="PS52015">
    <property type="entry name" value="TONB_CTD"/>
    <property type="match status" value="1"/>
</dbReference>
<protein>
    <submittedName>
        <fullName evidence="12">Outer membrane transport energization protein TonB</fullName>
    </submittedName>
</protein>
<evidence type="ECO:0000256" key="8">
    <source>
        <dbReference type="ARBA" id="ARBA00022989"/>
    </source>
</evidence>
<dbReference type="GO" id="GO:0098797">
    <property type="term" value="C:plasma membrane protein complex"/>
    <property type="evidence" value="ECO:0007669"/>
    <property type="project" value="TreeGrafter"/>
</dbReference>
<dbReference type="PANTHER" id="PTHR33446:SF2">
    <property type="entry name" value="PROTEIN TONB"/>
    <property type="match status" value="1"/>
</dbReference>
<keyword evidence="6 10" id="KW-0812">Transmembrane</keyword>
<evidence type="ECO:0000259" key="11">
    <source>
        <dbReference type="PROSITE" id="PS52015"/>
    </source>
</evidence>
<keyword evidence="7" id="KW-0653">Protein transport</keyword>
<comment type="caution">
    <text evidence="12">The sequence shown here is derived from an EMBL/GenBank/DDBJ whole genome shotgun (WGS) entry which is preliminary data.</text>
</comment>
<feature type="transmembrane region" description="Helical" evidence="10">
    <location>
        <begin position="37"/>
        <end position="56"/>
    </location>
</feature>
<evidence type="ECO:0000256" key="5">
    <source>
        <dbReference type="ARBA" id="ARBA00022519"/>
    </source>
</evidence>
<evidence type="ECO:0000256" key="1">
    <source>
        <dbReference type="ARBA" id="ARBA00004383"/>
    </source>
</evidence>
<dbReference type="FunFam" id="3.30.1150.10:FF:000002">
    <property type="entry name" value="Energy transducer TonB"/>
    <property type="match status" value="1"/>
</dbReference>